<evidence type="ECO:0000259" key="3">
    <source>
        <dbReference type="Pfam" id="PF13966"/>
    </source>
</evidence>
<organism evidence="4 5">
    <name type="scientific">Vitis vinifera</name>
    <name type="common">Grape</name>
    <dbReference type="NCBI Taxonomy" id="29760"/>
    <lineage>
        <taxon>Eukaryota</taxon>
        <taxon>Viridiplantae</taxon>
        <taxon>Streptophyta</taxon>
        <taxon>Embryophyta</taxon>
        <taxon>Tracheophyta</taxon>
        <taxon>Spermatophyta</taxon>
        <taxon>Magnoliopsida</taxon>
        <taxon>eudicotyledons</taxon>
        <taxon>Gunneridae</taxon>
        <taxon>Pentapetalae</taxon>
        <taxon>rosids</taxon>
        <taxon>Vitales</taxon>
        <taxon>Vitaceae</taxon>
        <taxon>Viteae</taxon>
        <taxon>Vitis</taxon>
    </lineage>
</organism>
<dbReference type="Proteomes" id="UP000288805">
    <property type="component" value="Unassembled WGS sequence"/>
</dbReference>
<name>A0A438G7H6_VITVI</name>
<dbReference type="GO" id="GO:0016787">
    <property type="term" value="F:hydrolase activity"/>
    <property type="evidence" value="ECO:0007669"/>
    <property type="project" value="UniProtKB-KW"/>
</dbReference>
<accession>A0A438G7H6</accession>
<sequence>MLVPLYEKVVENTLDVLWLITGFLPSKWWAWSLIFHGLGIGILSELLTLSFLHAAAESLQKGILIDPCTPKGYSLDGKNEYSSAIHAQGNFSECRAAALTLLQKGKVTNYDPLHLKCREMFISSLLRAFLSDLTVAGQHFCEEDWSKLKRKYYSFNEEDLLHYCFSSAYIVAFLHDSLGIALDDERFSSLHGHPGKKGHPRFSHLYILAAHRNASVEEMWDQNVGEGGWNLRFIRDFNDWEVEMVGNLLQVLRGFKITWEEDSVFWKGGGNGQFRVKEAYSRLDRPLEEATWGKILTLDRLQKRGWQLPNRCFLCASEVENVNHILIHCSHEITGQPRKTSLGELGKIIQATLEKRQGDTFSKGWEEVLVNGNAKGSPKGYFKATKV</sequence>
<gene>
    <name evidence="4" type="primary">APY4_1</name>
    <name evidence="4" type="ORF">CK203_064315</name>
</gene>
<dbReference type="Gene3D" id="3.30.420.150">
    <property type="entry name" value="Exopolyphosphatase. Domain 2"/>
    <property type="match status" value="1"/>
</dbReference>
<evidence type="ECO:0000313" key="4">
    <source>
        <dbReference type="EMBL" id="RVW68175.1"/>
    </source>
</evidence>
<evidence type="ECO:0000313" key="5">
    <source>
        <dbReference type="Proteomes" id="UP000288805"/>
    </source>
</evidence>
<dbReference type="EMBL" id="QGNW01000545">
    <property type="protein sequence ID" value="RVW68175.1"/>
    <property type="molecule type" value="Genomic_DNA"/>
</dbReference>
<reference evidence="4 5" key="1">
    <citation type="journal article" date="2018" name="PLoS Genet.">
        <title>Population sequencing reveals clonal diversity and ancestral inbreeding in the grapevine cultivar Chardonnay.</title>
        <authorList>
            <person name="Roach M.J."/>
            <person name="Johnson D.L."/>
            <person name="Bohlmann J."/>
            <person name="van Vuuren H.J."/>
            <person name="Jones S.J."/>
            <person name="Pretorius I.S."/>
            <person name="Schmidt S.A."/>
            <person name="Borneman A.R."/>
        </authorList>
    </citation>
    <scope>NUCLEOTIDE SEQUENCE [LARGE SCALE GENOMIC DNA]</scope>
    <source>
        <strain evidence="5">cv. Chardonnay</strain>
        <tissue evidence="4">Leaf</tissue>
    </source>
</reference>
<comment type="similarity">
    <text evidence="1">Belongs to the GDA1/CD39 NTPase family.</text>
</comment>
<evidence type="ECO:0000256" key="1">
    <source>
        <dbReference type="ARBA" id="ARBA00009283"/>
    </source>
</evidence>
<proteinExistence type="inferred from homology"/>
<feature type="domain" description="Reverse transcriptase zinc-binding" evidence="3">
    <location>
        <begin position="290"/>
        <end position="331"/>
    </location>
</feature>
<dbReference type="PANTHER" id="PTHR11782">
    <property type="entry name" value="ADENOSINE/GUANOSINE DIPHOSPHATASE"/>
    <property type="match status" value="1"/>
</dbReference>
<dbReference type="PANTHER" id="PTHR11782:SF3">
    <property type="entry name" value="APYRASE 6-RELATED"/>
    <property type="match status" value="1"/>
</dbReference>
<dbReference type="InterPro" id="IPR026960">
    <property type="entry name" value="RVT-Znf"/>
</dbReference>
<dbReference type="AlphaFoldDB" id="A0A438G7H6"/>
<keyword evidence="2" id="KW-0378">Hydrolase</keyword>
<dbReference type="Pfam" id="PF13966">
    <property type="entry name" value="zf-RVT"/>
    <property type="match status" value="1"/>
</dbReference>
<protein>
    <submittedName>
        <fullName evidence="4">Putative apyrase 4</fullName>
    </submittedName>
</protein>
<evidence type="ECO:0000256" key="2">
    <source>
        <dbReference type="ARBA" id="ARBA00022801"/>
    </source>
</evidence>
<comment type="caution">
    <text evidence="4">The sequence shown here is derived from an EMBL/GenBank/DDBJ whole genome shotgun (WGS) entry which is preliminary data.</text>
</comment>
<dbReference type="InterPro" id="IPR000407">
    <property type="entry name" value="GDA1_CD39_NTPase"/>
</dbReference>